<dbReference type="OrthoDB" id="1938537at2759"/>
<organism evidence="9 10">
    <name type="scientific">Lupinus albus</name>
    <name type="common">White lupine</name>
    <name type="synonym">Lupinus termis</name>
    <dbReference type="NCBI Taxonomy" id="3870"/>
    <lineage>
        <taxon>Eukaryota</taxon>
        <taxon>Viridiplantae</taxon>
        <taxon>Streptophyta</taxon>
        <taxon>Embryophyta</taxon>
        <taxon>Tracheophyta</taxon>
        <taxon>Spermatophyta</taxon>
        <taxon>Magnoliopsida</taxon>
        <taxon>eudicotyledons</taxon>
        <taxon>Gunneridae</taxon>
        <taxon>Pentapetalae</taxon>
        <taxon>rosids</taxon>
        <taxon>fabids</taxon>
        <taxon>Fabales</taxon>
        <taxon>Fabaceae</taxon>
        <taxon>Papilionoideae</taxon>
        <taxon>50 kb inversion clade</taxon>
        <taxon>genistoids sensu lato</taxon>
        <taxon>core genistoids</taxon>
        <taxon>Genisteae</taxon>
        <taxon>Lupinus</taxon>
    </lineage>
</organism>
<name>A0A6A5PJ38_LUPAL</name>
<comment type="similarity">
    <text evidence="2">Belongs to the plant LTP family.</text>
</comment>
<dbReference type="AlphaFoldDB" id="A0A6A5PJ38"/>
<evidence type="ECO:0000256" key="1">
    <source>
        <dbReference type="ARBA" id="ARBA00004609"/>
    </source>
</evidence>
<dbReference type="GO" id="GO:0008289">
    <property type="term" value="F:lipid binding"/>
    <property type="evidence" value="ECO:0007669"/>
    <property type="project" value="InterPro"/>
</dbReference>
<proteinExistence type="inferred from homology"/>
<evidence type="ECO:0000256" key="2">
    <source>
        <dbReference type="ARBA" id="ARBA00009748"/>
    </source>
</evidence>
<evidence type="ECO:0000313" key="10">
    <source>
        <dbReference type="Proteomes" id="UP000447434"/>
    </source>
</evidence>
<dbReference type="InterPro" id="IPR036312">
    <property type="entry name" value="Bifun_inhib/LTP/seed_sf"/>
</dbReference>
<gene>
    <name evidence="9" type="ORF">Lalb_Chr03g0031991</name>
</gene>
<sequence>MCYHNTNSLVVHFLFLASMVVGNAMSDSSKDKEECTEQLAGIATCLPYVSNEAKAPTPTCCSGLKQVLKTNKKCLCIIIKDRNDPDIGSLQINATLALSLPNICNDPANVSKCPELLHMDPKSREAQVFYQLNKSSSNDGTSPAPNPSDRGQTSSITQKNDALLCKKKRLFGLHLFVAGLVIGLLLGL</sequence>
<accession>A0A6A5PJ38</accession>
<keyword evidence="5" id="KW-0732">Signal</keyword>
<evidence type="ECO:0000256" key="7">
    <source>
        <dbReference type="ARBA" id="ARBA00023180"/>
    </source>
</evidence>
<dbReference type="GO" id="GO:0005886">
    <property type="term" value="C:plasma membrane"/>
    <property type="evidence" value="ECO:0007669"/>
    <property type="project" value="UniProtKB-SubCell"/>
</dbReference>
<evidence type="ECO:0000313" key="9">
    <source>
        <dbReference type="EMBL" id="KAE9617115.1"/>
    </source>
</evidence>
<evidence type="ECO:0000256" key="3">
    <source>
        <dbReference type="ARBA" id="ARBA00022475"/>
    </source>
</evidence>
<dbReference type="EMBL" id="WOCE01000003">
    <property type="protein sequence ID" value="KAE9617115.1"/>
    <property type="molecule type" value="Genomic_DNA"/>
</dbReference>
<dbReference type="Gene3D" id="1.10.110.10">
    <property type="entry name" value="Plant lipid-transfer and hydrophobic proteins"/>
    <property type="match status" value="1"/>
</dbReference>
<evidence type="ECO:0000256" key="8">
    <source>
        <dbReference type="ARBA" id="ARBA00023288"/>
    </source>
</evidence>
<dbReference type="InterPro" id="IPR043325">
    <property type="entry name" value="LTSS"/>
</dbReference>
<keyword evidence="3" id="KW-1003">Cell membrane</keyword>
<dbReference type="PRINTS" id="PR00382">
    <property type="entry name" value="LIPIDTRNSFER"/>
</dbReference>
<evidence type="ECO:0000256" key="6">
    <source>
        <dbReference type="ARBA" id="ARBA00023157"/>
    </source>
</evidence>
<protein>
    <submittedName>
        <fullName evidence="9">Putative plant lipid transfer protein/Par allergen</fullName>
    </submittedName>
</protein>
<dbReference type="Proteomes" id="UP000447434">
    <property type="component" value="Chromosome 3"/>
</dbReference>
<dbReference type="InterPro" id="IPR000528">
    <property type="entry name" value="Plant_nsLTP"/>
</dbReference>
<keyword evidence="7" id="KW-0325">Glycoprotein</keyword>
<dbReference type="GO" id="GO:0006869">
    <property type="term" value="P:lipid transport"/>
    <property type="evidence" value="ECO:0007669"/>
    <property type="project" value="InterPro"/>
</dbReference>
<keyword evidence="8" id="KW-0449">Lipoprotein</keyword>
<dbReference type="GO" id="GO:0098552">
    <property type="term" value="C:side of membrane"/>
    <property type="evidence" value="ECO:0007669"/>
    <property type="project" value="UniProtKB-KW"/>
</dbReference>
<evidence type="ECO:0000256" key="5">
    <source>
        <dbReference type="ARBA" id="ARBA00022729"/>
    </source>
</evidence>
<dbReference type="CDD" id="cd00010">
    <property type="entry name" value="AAI_LTSS"/>
    <property type="match status" value="1"/>
</dbReference>
<keyword evidence="6" id="KW-1015">Disulfide bond</keyword>
<keyword evidence="4" id="KW-0472">Membrane</keyword>
<keyword evidence="10" id="KW-1185">Reference proteome</keyword>
<comment type="caution">
    <text evidence="9">The sequence shown here is derived from an EMBL/GenBank/DDBJ whole genome shotgun (WGS) entry which is preliminary data.</text>
</comment>
<dbReference type="InterPro" id="IPR016140">
    <property type="entry name" value="Bifunc_inhib/LTP/seed_store"/>
</dbReference>
<dbReference type="SMART" id="SM00499">
    <property type="entry name" value="AAI"/>
    <property type="match status" value="1"/>
</dbReference>
<dbReference type="Pfam" id="PF14368">
    <property type="entry name" value="LTP_2"/>
    <property type="match status" value="1"/>
</dbReference>
<dbReference type="PANTHER" id="PTHR33044">
    <property type="entry name" value="BIFUNCTIONAL INHIBITOR/LIPID-TRANSFER PROTEIN/SEED STORAGE 2S ALBUMIN SUPERFAMILY PROTEIN-RELATED"/>
    <property type="match status" value="1"/>
</dbReference>
<comment type="subcellular location">
    <subcellularLocation>
        <location evidence="1">Cell membrane</location>
        <topology evidence="1">Lipid-anchor</topology>
        <topology evidence="1">GPI-anchor</topology>
    </subcellularLocation>
</comment>
<evidence type="ECO:0000256" key="4">
    <source>
        <dbReference type="ARBA" id="ARBA00022622"/>
    </source>
</evidence>
<reference evidence="10" key="1">
    <citation type="journal article" date="2020" name="Nat. Commun.">
        <title>Genome sequence of the cluster root forming white lupin.</title>
        <authorList>
            <person name="Hufnagel B."/>
            <person name="Marques A."/>
            <person name="Soriano A."/>
            <person name="Marques L."/>
            <person name="Divol F."/>
            <person name="Doumas P."/>
            <person name="Sallet E."/>
            <person name="Mancinotti D."/>
            <person name="Carrere S."/>
            <person name="Marande W."/>
            <person name="Arribat S."/>
            <person name="Keller J."/>
            <person name="Huneau C."/>
            <person name="Blein T."/>
            <person name="Aime D."/>
            <person name="Laguerre M."/>
            <person name="Taylor J."/>
            <person name="Schubert V."/>
            <person name="Nelson M."/>
            <person name="Geu-Flores F."/>
            <person name="Crespi M."/>
            <person name="Gallardo-Guerrero K."/>
            <person name="Delaux P.-M."/>
            <person name="Salse J."/>
            <person name="Berges H."/>
            <person name="Guyot R."/>
            <person name="Gouzy J."/>
            <person name="Peret B."/>
        </authorList>
    </citation>
    <scope>NUCLEOTIDE SEQUENCE [LARGE SCALE GENOMIC DNA]</scope>
    <source>
        <strain evidence="10">cv. Amiga</strain>
    </source>
</reference>
<dbReference type="SUPFAM" id="SSF47699">
    <property type="entry name" value="Bifunctional inhibitor/lipid-transfer protein/seed storage 2S albumin"/>
    <property type="match status" value="1"/>
</dbReference>
<keyword evidence="4" id="KW-0336">GPI-anchor</keyword>